<feature type="signal peptide" evidence="2">
    <location>
        <begin position="1"/>
        <end position="21"/>
    </location>
</feature>
<keyword evidence="2" id="KW-0732">Signal</keyword>
<dbReference type="AlphaFoldDB" id="A0A1T4NTI8"/>
<feature type="domain" description="LysM" evidence="3">
    <location>
        <begin position="31"/>
        <end position="74"/>
    </location>
</feature>
<dbReference type="Proteomes" id="UP000189941">
    <property type="component" value="Unassembled WGS sequence"/>
</dbReference>
<accession>A0A1T4NTI8</accession>
<feature type="domain" description="LysM" evidence="3">
    <location>
        <begin position="224"/>
        <end position="267"/>
    </location>
</feature>
<evidence type="ECO:0000313" key="4">
    <source>
        <dbReference type="EMBL" id="SJZ82589.1"/>
    </source>
</evidence>
<dbReference type="InterPro" id="IPR036779">
    <property type="entry name" value="LysM_dom_sf"/>
</dbReference>
<dbReference type="STRING" id="1121925.SAMN02746011_01859"/>
<feature type="domain" description="LysM" evidence="3">
    <location>
        <begin position="158"/>
        <end position="201"/>
    </location>
</feature>
<name>A0A1T4NTI8_9LACT</name>
<dbReference type="SMART" id="SM00257">
    <property type="entry name" value="LysM"/>
    <property type="match status" value="7"/>
</dbReference>
<keyword evidence="5" id="KW-1185">Reference proteome</keyword>
<dbReference type="PROSITE" id="PS51782">
    <property type="entry name" value="LYSM"/>
    <property type="match status" value="7"/>
</dbReference>
<sequence length="471" mass="50569">MKLHKKLISASMALLASTSLAVLPTTQAQTTTHTVRSGEYLQGIAAAYGVTAEELRAWNGLSSDMIYVGDVLVVDGSSSGTVVSNSSAAGTHVVQNGDVLYNLAIRYGVTVDDLMAWNGLTSDWLNVGDTLVVYGNATATGGNYYYDYTAPVYTSSTGYHTVAPGDTLSGIAVVYGVTEEELWAWNGLSSDWLNVGDQIAVTGYSTGATSTYTNYVPTTNTATTNYTVSAGDSLYEIAQAYGTTVDNLMAINGLSSTFLQIGDQLVVPGADKSATSEAPTEETKEETTTEEKNKEENKEEATETSNDLTDEEKAAGIKAKHIIQKGETLFKIANKYGVTLYNLKSWNNITAENPARVGDELIIKDSAYEPQKHKVAEGDTIDTVAETYKTTAEAIKVWNELADNELEVGKEIYVSNPEPTLHEVQTGENLQTIADQYGVTPEDLRAWNGLPEKSMIVNGTILVSDPTAVTE</sequence>
<dbReference type="Pfam" id="PF01476">
    <property type="entry name" value="LysM"/>
    <property type="match status" value="7"/>
</dbReference>
<feature type="region of interest" description="Disordered" evidence="1">
    <location>
        <begin position="270"/>
        <end position="312"/>
    </location>
</feature>
<evidence type="ECO:0000256" key="1">
    <source>
        <dbReference type="SAM" id="MobiDB-lite"/>
    </source>
</evidence>
<feature type="compositionally biased region" description="Basic and acidic residues" evidence="1">
    <location>
        <begin position="281"/>
        <end position="301"/>
    </location>
</feature>
<feature type="domain" description="LysM" evidence="3">
    <location>
        <begin position="371"/>
        <end position="414"/>
    </location>
</feature>
<proteinExistence type="predicted"/>
<dbReference type="EMBL" id="FUWO01000023">
    <property type="protein sequence ID" value="SJZ82589.1"/>
    <property type="molecule type" value="Genomic_DNA"/>
</dbReference>
<dbReference type="CDD" id="cd00118">
    <property type="entry name" value="LysM"/>
    <property type="match status" value="7"/>
</dbReference>
<evidence type="ECO:0000313" key="5">
    <source>
        <dbReference type="Proteomes" id="UP000189941"/>
    </source>
</evidence>
<feature type="domain" description="LysM" evidence="3">
    <location>
        <begin position="420"/>
        <end position="464"/>
    </location>
</feature>
<gene>
    <name evidence="4" type="ORF">SAMN02746011_01859</name>
</gene>
<dbReference type="OrthoDB" id="9769314at2"/>
<feature type="domain" description="LysM" evidence="3">
    <location>
        <begin position="319"/>
        <end position="363"/>
    </location>
</feature>
<evidence type="ECO:0000259" key="3">
    <source>
        <dbReference type="PROSITE" id="PS51782"/>
    </source>
</evidence>
<evidence type="ECO:0000256" key="2">
    <source>
        <dbReference type="SAM" id="SignalP"/>
    </source>
</evidence>
<dbReference type="RefSeq" id="WP_078756538.1">
    <property type="nucleotide sequence ID" value="NZ_FUWO01000023.1"/>
</dbReference>
<dbReference type="Gene3D" id="3.10.350.10">
    <property type="entry name" value="LysM domain"/>
    <property type="match status" value="7"/>
</dbReference>
<dbReference type="InterPro" id="IPR018392">
    <property type="entry name" value="LysM"/>
</dbReference>
<reference evidence="5" key="1">
    <citation type="submission" date="2017-02" db="EMBL/GenBank/DDBJ databases">
        <authorList>
            <person name="Varghese N."/>
            <person name="Submissions S."/>
        </authorList>
    </citation>
    <scope>NUCLEOTIDE SEQUENCE [LARGE SCALE GENOMIC DNA]</scope>
    <source>
        <strain evidence="5">DSM 15739</strain>
    </source>
</reference>
<organism evidence="4 5">
    <name type="scientific">Globicatella sulfidifaciens DSM 15739</name>
    <dbReference type="NCBI Taxonomy" id="1121925"/>
    <lineage>
        <taxon>Bacteria</taxon>
        <taxon>Bacillati</taxon>
        <taxon>Bacillota</taxon>
        <taxon>Bacilli</taxon>
        <taxon>Lactobacillales</taxon>
        <taxon>Aerococcaceae</taxon>
        <taxon>Globicatella</taxon>
    </lineage>
</organism>
<dbReference type="SUPFAM" id="SSF54106">
    <property type="entry name" value="LysM domain"/>
    <property type="match status" value="7"/>
</dbReference>
<protein>
    <submittedName>
        <fullName evidence="4">LysM repeat-containing protein</fullName>
    </submittedName>
</protein>
<dbReference type="PANTHER" id="PTHR33734:SF22">
    <property type="entry name" value="MEMBRANE-BOUND LYTIC MUREIN TRANSGLYCOSYLASE D"/>
    <property type="match status" value="1"/>
</dbReference>
<feature type="chain" id="PRO_5039473258" evidence="2">
    <location>
        <begin position="22"/>
        <end position="471"/>
    </location>
</feature>
<feature type="domain" description="LysM" evidence="3">
    <location>
        <begin position="90"/>
        <end position="133"/>
    </location>
</feature>
<dbReference type="PANTHER" id="PTHR33734">
    <property type="entry name" value="LYSM DOMAIN-CONTAINING GPI-ANCHORED PROTEIN 2"/>
    <property type="match status" value="1"/>
</dbReference>
<dbReference type="GO" id="GO:0008932">
    <property type="term" value="F:lytic endotransglycosylase activity"/>
    <property type="evidence" value="ECO:0007669"/>
    <property type="project" value="TreeGrafter"/>
</dbReference>